<dbReference type="Proteomes" id="UP000635245">
    <property type="component" value="Unassembled WGS sequence"/>
</dbReference>
<dbReference type="PANTHER" id="PTHR42796">
    <property type="entry name" value="FUMARYLACETOACETATE HYDROLASE DOMAIN-CONTAINING PROTEIN 2A-RELATED"/>
    <property type="match status" value="1"/>
</dbReference>
<evidence type="ECO:0000313" key="5">
    <source>
        <dbReference type="Proteomes" id="UP000635245"/>
    </source>
</evidence>
<dbReference type="Gene3D" id="3.90.850.10">
    <property type="entry name" value="Fumarylacetoacetase-like, C-terminal domain"/>
    <property type="match status" value="1"/>
</dbReference>
<dbReference type="SUPFAM" id="SSF56529">
    <property type="entry name" value="FAH"/>
    <property type="match status" value="1"/>
</dbReference>
<protein>
    <submittedName>
        <fullName evidence="4">Fumarylacetoacetate hydrolase family protein</fullName>
    </submittedName>
</protein>
<gene>
    <name evidence="4" type="ORF">JHE00_03050</name>
</gene>
<accession>A0A934QPD4</accession>
<dbReference type="Pfam" id="PF01557">
    <property type="entry name" value="FAA_hydrolase"/>
    <property type="match status" value="1"/>
</dbReference>
<comment type="caution">
    <text evidence="4">The sequence shown here is derived from an EMBL/GenBank/DDBJ whole genome shotgun (WGS) entry which is preliminary data.</text>
</comment>
<evidence type="ECO:0000313" key="4">
    <source>
        <dbReference type="EMBL" id="MBK1783289.1"/>
    </source>
</evidence>
<organism evidence="4 5">
    <name type="scientific">Prauserella cavernicola</name>
    <dbReference type="NCBI Taxonomy" id="2800127"/>
    <lineage>
        <taxon>Bacteria</taxon>
        <taxon>Bacillati</taxon>
        <taxon>Actinomycetota</taxon>
        <taxon>Actinomycetes</taxon>
        <taxon>Pseudonocardiales</taxon>
        <taxon>Pseudonocardiaceae</taxon>
        <taxon>Prauserella</taxon>
    </lineage>
</organism>
<dbReference type="RefSeq" id="WP_200314493.1">
    <property type="nucleotide sequence ID" value="NZ_JAENJH010000001.1"/>
</dbReference>
<keyword evidence="4" id="KW-0378">Hydrolase</keyword>
<dbReference type="PANTHER" id="PTHR42796:SF7">
    <property type="entry name" value="2-DEHYDRO-3-DEOXY-D-ARABINONATE DEHYDRATASE"/>
    <property type="match status" value="1"/>
</dbReference>
<keyword evidence="2" id="KW-0479">Metal-binding</keyword>
<dbReference type="GO" id="GO:0016787">
    <property type="term" value="F:hydrolase activity"/>
    <property type="evidence" value="ECO:0007669"/>
    <property type="project" value="UniProtKB-KW"/>
</dbReference>
<comment type="similarity">
    <text evidence="1">Belongs to the FAH family.</text>
</comment>
<proteinExistence type="inferred from homology"/>
<keyword evidence="5" id="KW-1185">Reference proteome</keyword>
<dbReference type="EMBL" id="JAENJH010000001">
    <property type="protein sequence ID" value="MBK1783289.1"/>
    <property type="molecule type" value="Genomic_DNA"/>
</dbReference>
<reference evidence="4" key="1">
    <citation type="submission" date="2020-12" db="EMBL/GenBank/DDBJ databases">
        <title>Prauserella sp. ASG 168, a novel actinomycete isolated from cave rock.</title>
        <authorList>
            <person name="Suriyachadkun C."/>
        </authorList>
    </citation>
    <scope>NUCLEOTIDE SEQUENCE</scope>
    <source>
        <strain evidence="4">ASG 168</strain>
    </source>
</reference>
<dbReference type="InterPro" id="IPR011234">
    <property type="entry name" value="Fumarylacetoacetase-like_C"/>
</dbReference>
<dbReference type="InterPro" id="IPR036663">
    <property type="entry name" value="Fumarylacetoacetase_C_sf"/>
</dbReference>
<dbReference type="GO" id="GO:0046872">
    <property type="term" value="F:metal ion binding"/>
    <property type="evidence" value="ECO:0007669"/>
    <property type="project" value="UniProtKB-KW"/>
</dbReference>
<feature type="domain" description="Fumarylacetoacetase-like C-terminal" evidence="3">
    <location>
        <begin position="227"/>
        <end position="368"/>
    </location>
</feature>
<dbReference type="GO" id="GO:0044281">
    <property type="term" value="P:small molecule metabolic process"/>
    <property type="evidence" value="ECO:0007669"/>
    <property type="project" value="UniProtKB-ARBA"/>
</dbReference>
<name>A0A934QPD4_9PSEU</name>
<evidence type="ECO:0000256" key="1">
    <source>
        <dbReference type="ARBA" id="ARBA00010211"/>
    </source>
</evidence>
<dbReference type="InterPro" id="IPR051121">
    <property type="entry name" value="FAH"/>
</dbReference>
<evidence type="ECO:0000259" key="3">
    <source>
        <dbReference type="Pfam" id="PF01557"/>
    </source>
</evidence>
<evidence type="ECO:0000256" key="2">
    <source>
        <dbReference type="ARBA" id="ARBA00022723"/>
    </source>
</evidence>
<sequence>MALPPHAITTETTLPDDGVAGTLLGRAWNPEARGPSPVAVRDGGVVDVSGRFATVSDLAEHEDPARALAETDGAVLGTVEELLANTVSRPEDPAVPRLLAPVDLQPVKAAGVTFVVSMLERLIEERALGNAGAAAEIRREIGELVGTDFTRLRPGSPEAADLKKLLVERGEWSQYLEVGIGPDAEIFTKALPLSSLGTGSSAGVLRTSEWNNPEPEIALLVSSTGRIVGATLGNDINLRDYEGRSALLLPKAKDNNASCVLGPFVRLFDATFGLDDVRSTTVTLEVRGEDGFMLSGSSAHSEISRDPADLVEQLIGPHHQYPDGVVLMLGTMFAPVADRGVPGGGFTHKEGDVVRISAPGLGTLTHEIGFSEQCAPWSYGVTELMRNLAARGLLA</sequence>
<dbReference type="AlphaFoldDB" id="A0A934QPD4"/>